<dbReference type="Proteomes" id="UP000238350">
    <property type="component" value="Unassembled WGS sequence"/>
</dbReference>
<dbReference type="GeneID" id="36517894"/>
<evidence type="ECO:0000256" key="4">
    <source>
        <dbReference type="ARBA" id="ARBA00022827"/>
    </source>
</evidence>
<name>A0A2T0FNG5_9ASCO</name>
<dbReference type="Gene3D" id="3.40.50.720">
    <property type="entry name" value="NAD(P)-binding Rossmann-like Domain"/>
    <property type="match status" value="1"/>
</dbReference>
<dbReference type="InterPro" id="IPR023753">
    <property type="entry name" value="FAD/NAD-binding_dom"/>
</dbReference>
<keyword evidence="4 8" id="KW-0274">FAD</keyword>
<comment type="subcellular location">
    <subcellularLocation>
        <location evidence="8">Mitochondrion</location>
    </subcellularLocation>
</comment>
<dbReference type="GO" id="GO:0005739">
    <property type="term" value="C:mitochondrion"/>
    <property type="evidence" value="ECO:0007669"/>
    <property type="project" value="UniProtKB-SubCell"/>
</dbReference>
<keyword evidence="6 8" id="KW-0560">Oxidoreductase</keyword>
<comment type="caution">
    <text evidence="12">The sequence shown here is derived from an EMBL/GenBank/DDBJ whole genome shotgun (WGS) entry which is preliminary data.</text>
</comment>
<evidence type="ECO:0000256" key="7">
    <source>
        <dbReference type="ARBA" id="ARBA00048933"/>
    </source>
</evidence>
<keyword evidence="8" id="KW-0496">Mitochondrion</keyword>
<evidence type="ECO:0000256" key="8">
    <source>
        <dbReference type="PIRNR" id="PIRNR000362"/>
    </source>
</evidence>
<proteinExistence type="inferred from homology"/>
<dbReference type="PANTHER" id="PTHR48467:SF1">
    <property type="entry name" value="GLUTAMATE SYNTHASE 1 [NADH], CHLOROPLASTIC-LIKE"/>
    <property type="match status" value="1"/>
</dbReference>
<dbReference type="InterPro" id="IPR055275">
    <property type="entry name" value="Ferredox_Rdtase"/>
</dbReference>
<dbReference type="GO" id="GO:0016491">
    <property type="term" value="F:oxidoreductase activity"/>
    <property type="evidence" value="ECO:0007669"/>
    <property type="project" value="UniProtKB-KW"/>
</dbReference>
<evidence type="ECO:0000256" key="10">
    <source>
        <dbReference type="PIRSR" id="PIRSR000362-2"/>
    </source>
</evidence>
<dbReference type="InterPro" id="IPR021163">
    <property type="entry name" value="Ferredox_Rdtase_adrenod"/>
</dbReference>
<feature type="domain" description="FAD/NAD(P)-binding" evidence="11">
    <location>
        <begin position="3"/>
        <end position="205"/>
    </location>
</feature>
<dbReference type="SUPFAM" id="SSF51971">
    <property type="entry name" value="Nucleotide-binding domain"/>
    <property type="match status" value="1"/>
</dbReference>
<gene>
    <name evidence="12" type="ORF">B9G98_04146</name>
</gene>
<evidence type="ECO:0000256" key="9">
    <source>
        <dbReference type="PIRSR" id="PIRSR000362-1"/>
    </source>
</evidence>
<evidence type="ECO:0000256" key="3">
    <source>
        <dbReference type="ARBA" id="ARBA00022630"/>
    </source>
</evidence>
<evidence type="ECO:0000256" key="1">
    <source>
        <dbReference type="ARBA" id="ARBA00001974"/>
    </source>
</evidence>
<dbReference type="RefSeq" id="XP_024666471.1">
    <property type="nucleotide sequence ID" value="XM_024810703.1"/>
</dbReference>
<organism evidence="12 13">
    <name type="scientific">Wickerhamiella sorbophila</name>
    <dbReference type="NCBI Taxonomy" id="45607"/>
    <lineage>
        <taxon>Eukaryota</taxon>
        <taxon>Fungi</taxon>
        <taxon>Dikarya</taxon>
        <taxon>Ascomycota</taxon>
        <taxon>Saccharomycotina</taxon>
        <taxon>Dipodascomycetes</taxon>
        <taxon>Dipodascales</taxon>
        <taxon>Trichomonascaceae</taxon>
        <taxon>Wickerhamiella</taxon>
    </lineage>
</organism>
<dbReference type="PRINTS" id="PR00419">
    <property type="entry name" value="ADXRDTASE"/>
</dbReference>
<dbReference type="EC" id="1.18.1.6" evidence="8"/>
<feature type="binding site" evidence="10">
    <location>
        <position position="359"/>
    </location>
    <ligand>
        <name>NADP(+)</name>
        <dbReference type="ChEBI" id="CHEBI:58349"/>
    </ligand>
</feature>
<feature type="binding site" evidence="10">
    <location>
        <position position="204"/>
    </location>
    <ligand>
        <name>NADP(+)</name>
        <dbReference type="ChEBI" id="CHEBI:58349"/>
    </ligand>
</feature>
<feature type="binding site" evidence="9">
    <location>
        <begin position="359"/>
        <end position="361"/>
    </location>
    <ligand>
        <name>FAD</name>
        <dbReference type="ChEBI" id="CHEBI:57692"/>
    </ligand>
</feature>
<dbReference type="STRING" id="45607.A0A2T0FNG5"/>
<dbReference type="AlphaFoldDB" id="A0A2T0FNG5"/>
<keyword evidence="5 8" id="KW-0521">NADP</keyword>
<evidence type="ECO:0000256" key="2">
    <source>
        <dbReference type="ARBA" id="ARBA00008312"/>
    </source>
</evidence>
<sequence length="435" mass="47526">MNRVAVVGSGPAGFYTILRILKKRAVHVDLFEALPVPYGLTRFGVAPDHPEVRNCQERFAEVAGSPHFRFYGNTTVGKDVSVSQLLQNYHAVVFAYGAETSRGLNVPGSQLPGVISARDFVGWYNGEPAKQGLKFTLDRTEDVSIVGNGNVALDVARVLLRQPDDLRSTDMPEHAIAALTKSTVKKVHIVGRRGPVQSAFTTKELRELLVEPQVQLDPIVNLTEYIELAKPLGRAEKRKMELLLKGSTSPSAQRTWSLDFMQSPSEFKGEGDLLQSIEWTINTFAPGSKSDVVPTEKSVTTPTDLAVLSIGYKSVELPGMKEAGMTFIKDKGILENHRGHVTGVPGAFAAGWLKTGPTGVIASTMMDAFSVGDEVVSYLESVANTKLPGADDLDLPYAVSWNDWLEIDRQEIDRGKSYGKPREKFVSVPDMLNAL</sequence>
<feature type="binding site" evidence="9">
    <location>
        <position position="352"/>
    </location>
    <ligand>
        <name>FAD</name>
        <dbReference type="ChEBI" id="CHEBI:57692"/>
    </ligand>
</feature>
<keyword evidence="13" id="KW-1185">Reference proteome</keyword>
<keyword evidence="3 8" id="KW-0285">Flavoprotein</keyword>
<dbReference type="Pfam" id="PF07992">
    <property type="entry name" value="Pyr_redox_2"/>
    <property type="match status" value="1"/>
</dbReference>
<reference evidence="12 13" key="1">
    <citation type="submission" date="2017-04" db="EMBL/GenBank/DDBJ databases">
        <title>Genome sequencing of [Candida] sorbophila.</title>
        <authorList>
            <person name="Ahn J.O."/>
        </authorList>
    </citation>
    <scope>NUCLEOTIDE SEQUENCE [LARGE SCALE GENOMIC DNA]</scope>
    <source>
        <strain evidence="12 13">DS02</strain>
    </source>
</reference>
<feature type="binding site" evidence="9">
    <location>
        <position position="12"/>
    </location>
    <ligand>
        <name>FAD</name>
        <dbReference type="ChEBI" id="CHEBI:57692"/>
    </ligand>
</feature>
<dbReference type="PIRSF" id="PIRSF000362">
    <property type="entry name" value="FNR"/>
    <property type="match status" value="1"/>
</dbReference>
<dbReference type="EMBL" id="NDIQ01000022">
    <property type="protein sequence ID" value="PRT56526.1"/>
    <property type="molecule type" value="Genomic_DNA"/>
</dbReference>
<feature type="binding site" evidence="9">
    <location>
        <position position="32"/>
    </location>
    <ligand>
        <name>FAD</name>
        <dbReference type="ChEBI" id="CHEBI:57692"/>
    </ligand>
</feature>
<protein>
    <recommendedName>
        <fullName evidence="8">NADPH:adrenodoxin oxidoreductase, mitochondrial</fullName>
        <ecNumber evidence="8">1.18.1.6</ecNumber>
    </recommendedName>
</protein>
<feature type="binding site" evidence="9">
    <location>
        <position position="40"/>
    </location>
    <ligand>
        <name>FAD</name>
        <dbReference type="ChEBI" id="CHEBI:57692"/>
    </ligand>
</feature>
<dbReference type="Gene3D" id="3.50.50.60">
    <property type="entry name" value="FAD/NAD(P)-binding domain"/>
    <property type="match status" value="1"/>
</dbReference>
<comment type="cofactor">
    <cofactor evidence="1 8 9">
        <name>FAD</name>
        <dbReference type="ChEBI" id="CHEBI:57692"/>
    </cofactor>
</comment>
<evidence type="ECO:0000259" key="11">
    <source>
        <dbReference type="Pfam" id="PF07992"/>
    </source>
</evidence>
<feature type="binding site" evidence="10">
    <location>
        <begin position="192"/>
        <end position="193"/>
    </location>
    <ligand>
        <name>NADP(+)</name>
        <dbReference type="ChEBI" id="CHEBI:58349"/>
    </ligand>
</feature>
<dbReference type="InterPro" id="IPR036188">
    <property type="entry name" value="FAD/NAD-bd_sf"/>
</dbReference>
<dbReference type="OrthoDB" id="333024at2759"/>
<dbReference type="PANTHER" id="PTHR48467">
    <property type="entry name" value="GLUTAMATE SYNTHASE 1 [NADH], CHLOROPLASTIC-LIKE"/>
    <property type="match status" value="1"/>
</dbReference>
<feature type="binding site" evidence="10">
    <location>
        <begin position="148"/>
        <end position="151"/>
    </location>
    <ligand>
        <name>NADP(+)</name>
        <dbReference type="ChEBI" id="CHEBI:58349"/>
    </ligand>
</feature>
<feature type="binding site" evidence="9">
    <location>
        <position position="76"/>
    </location>
    <ligand>
        <name>FAD</name>
        <dbReference type="ChEBI" id="CHEBI:57692"/>
    </ligand>
</feature>
<evidence type="ECO:0000313" key="12">
    <source>
        <dbReference type="EMBL" id="PRT56526.1"/>
    </source>
</evidence>
<evidence type="ECO:0000313" key="13">
    <source>
        <dbReference type="Proteomes" id="UP000238350"/>
    </source>
</evidence>
<accession>A0A2T0FNG5</accession>
<evidence type="ECO:0000256" key="5">
    <source>
        <dbReference type="ARBA" id="ARBA00022857"/>
    </source>
</evidence>
<evidence type="ECO:0000256" key="6">
    <source>
        <dbReference type="ARBA" id="ARBA00023002"/>
    </source>
</evidence>
<comment type="similarity">
    <text evidence="2 8">Belongs to the ferredoxin--NADP reductase type 1 family.</text>
</comment>
<comment type="catalytic activity">
    <reaction evidence="7 8">
        <text>2 reduced [adrenodoxin] + NADP(+) + H(+) = 2 oxidized [adrenodoxin] + NADPH</text>
        <dbReference type="Rhea" id="RHEA:42312"/>
        <dbReference type="Rhea" id="RHEA-COMP:9998"/>
        <dbReference type="Rhea" id="RHEA-COMP:9999"/>
        <dbReference type="ChEBI" id="CHEBI:15378"/>
        <dbReference type="ChEBI" id="CHEBI:33737"/>
        <dbReference type="ChEBI" id="CHEBI:33738"/>
        <dbReference type="ChEBI" id="CHEBI:57783"/>
        <dbReference type="ChEBI" id="CHEBI:58349"/>
        <dbReference type="EC" id="1.18.1.6"/>
    </reaction>
</comment>